<accession>A0A8S5SEH7</accession>
<sequence length="66" mass="8021">MKEYYVLSSLCRRILSYSVWSQVREDQNRNNFQLDLSRDEICILVNLINKRLEELTNDKENYYGNN</sequence>
<evidence type="ECO:0000313" key="1">
    <source>
        <dbReference type="EMBL" id="DAF49079.1"/>
    </source>
</evidence>
<name>A0A8S5SEH7_9CAUD</name>
<dbReference type="EMBL" id="BK032577">
    <property type="protein sequence ID" value="DAF49079.1"/>
    <property type="molecule type" value="Genomic_DNA"/>
</dbReference>
<proteinExistence type="predicted"/>
<protein>
    <submittedName>
        <fullName evidence="1">Uncharacterized protein</fullName>
    </submittedName>
</protein>
<organism evidence="1">
    <name type="scientific">Siphoviridae sp. ctnpt50</name>
    <dbReference type="NCBI Taxonomy" id="2827941"/>
    <lineage>
        <taxon>Viruses</taxon>
        <taxon>Duplodnaviria</taxon>
        <taxon>Heunggongvirae</taxon>
        <taxon>Uroviricota</taxon>
        <taxon>Caudoviricetes</taxon>
    </lineage>
</organism>
<reference evidence="1" key="1">
    <citation type="journal article" date="2021" name="Proc. Natl. Acad. Sci. U.S.A.">
        <title>A Catalog of Tens of Thousands of Viruses from Human Metagenomes Reveals Hidden Associations with Chronic Diseases.</title>
        <authorList>
            <person name="Tisza M.J."/>
            <person name="Buck C.B."/>
        </authorList>
    </citation>
    <scope>NUCLEOTIDE SEQUENCE</scope>
    <source>
        <strain evidence="1">Ctnpt50</strain>
    </source>
</reference>